<dbReference type="Proteomes" id="UP000252586">
    <property type="component" value="Unassembled WGS sequence"/>
</dbReference>
<gene>
    <name evidence="3" type="ORF">DFR74_10242</name>
</gene>
<dbReference type="InterPro" id="IPR046253">
    <property type="entry name" value="DUF6286"/>
</dbReference>
<organism evidence="3 4">
    <name type="scientific">Nocardia puris</name>
    <dbReference type="NCBI Taxonomy" id="208602"/>
    <lineage>
        <taxon>Bacteria</taxon>
        <taxon>Bacillati</taxon>
        <taxon>Actinomycetota</taxon>
        <taxon>Actinomycetes</taxon>
        <taxon>Mycobacteriales</taxon>
        <taxon>Nocardiaceae</taxon>
        <taxon>Nocardia</taxon>
    </lineage>
</organism>
<dbReference type="EMBL" id="QNRE01000002">
    <property type="protein sequence ID" value="RBO93626.1"/>
    <property type="molecule type" value="Genomic_DNA"/>
</dbReference>
<name>A0A366DU60_9NOCA</name>
<dbReference type="RefSeq" id="WP_067514621.1">
    <property type="nucleotide sequence ID" value="NZ_CP107943.1"/>
</dbReference>
<proteinExistence type="predicted"/>
<dbReference type="Pfam" id="PF19803">
    <property type="entry name" value="DUF6286"/>
    <property type="match status" value="1"/>
</dbReference>
<keyword evidence="1" id="KW-0472">Membrane</keyword>
<evidence type="ECO:0000313" key="4">
    <source>
        <dbReference type="Proteomes" id="UP000252586"/>
    </source>
</evidence>
<comment type="caution">
    <text evidence="3">The sequence shown here is derived from an EMBL/GenBank/DDBJ whole genome shotgun (WGS) entry which is preliminary data.</text>
</comment>
<dbReference type="STRING" id="1210090.GCA_001613185_06992"/>
<accession>A0A366DU60</accession>
<keyword evidence="1" id="KW-1133">Transmembrane helix</keyword>
<dbReference type="PROSITE" id="PS51257">
    <property type="entry name" value="PROKAR_LIPOPROTEIN"/>
    <property type="match status" value="1"/>
</dbReference>
<sequence length="179" mass="19144">MIRRPRRAVPAALLALLLLAGCVAVGVWAGQRLAGTREYVSYDRIATELHGITWNEVPVLIAGIAAVVVGLLLLAVAVLPGRALLLPLAEEQGLRGGVTRSGLRTALQETATGMDGVRKARIKVKRKGVKVSAHTDRAQSEGMADAVCDLLTRRVQEIGPQPVRRVRASVHASRKRGVQ</sequence>
<keyword evidence="4" id="KW-1185">Reference proteome</keyword>
<feature type="domain" description="DUF6286" evidence="2">
    <location>
        <begin position="68"/>
        <end position="170"/>
    </location>
</feature>
<dbReference type="OrthoDB" id="4562682at2"/>
<protein>
    <recommendedName>
        <fullName evidence="2">DUF6286 domain-containing protein</fullName>
    </recommendedName>
</protein>
<reference evidence="3 4" key="1">
    <citation type="submission" date="2018-06" db="EMBL/GenBank/DDBJ databases">
        <title>Genomic Encyclopedia of Type Strains, Phase IV (KMG-IV): sequencing the most valuable type-strain genomes for metagenomic binning, comparative biology and taxonomic classification.</title>
        <authorList>
            <person name="Goeker M."/>
        </authorList>
    </citation>
    <scope>NUCLEOTIDE SEQUENCE [LARGE SCALE GENOMIC DNA]</scope>
    <source>
        <strain evidence="3 4">DSM 44599</strain>
    </source>
</reference>
<evidence type="ECO:0000313" key="3">
    <source>
        <dbReference type="EMBL" id="RBO93626.1"/>
    </source>
</evidence>
<evidence type="ECO:0000256" key="1">
    <source>
        <dbReference type="SAM" id="Phobius"/>
    </source>
</evidence>
<keyword evidence="1" id="KW-0812">Transmembrane</keyword>
<feature type="transmembrane region" description="Helical" evidence="1">
    <location>
        <begin position="59"/>
        <end position="79"/>
    </location>
</feature>
<dbReference type="AlphaFoldDB" id="A0A366DU60"/>
<evidence type="ECO:0000259" key="2">
    <source>
        <dbReference type="Pfam" id="PF19803"/>
    </source>
</evidence>